<comment type="subcellular location">
    <subcellularLocation>
        <location evidence="1">Membrane</location>
        <topology evidence="1">Multi-pass membrane protein</topology>
    </subcellularLocation>
</comment>
<dbReference type="AlphaFoldDB" id="A0A1Y6BXG5"/>
<reference evidence="9 10" key="1">
    <citation type="submission" date="2017-04" db="EMBL/GenBank/DDBJ databases">
        <authorList>
            <person name="Afonso C.L."/>
            <person name="Miller P.J."/>
            <person name="Scott M.A."/>
            <person name="Spackman E."/>
            <person name="Goraichik I."/>
            <person name="Dimitrov K.M."/>
            <person name="Suarez D.L."/>
            <person name="Swayne D.E."/>
        </authorList>
    </citation>
    <scope>NUCLEOTIDE SEQUENCE [LARGE SCALE GENOMIC DNA]</scope>
    <source>
        <strain evidence="9 10">USBA 355</strain>
    </source>
</reference>
<name>A0A1Y6BXG5_9PROT</name>
<evidence type="ECO:0000256" key="1">
    <source>
        <dbReference type="ARBA" id="ARBA00004141"/>
    </source>
</evidence>
<evidence type="ECO:0000256" key="6">
    <source>
        <dbReference type="ARBA" id="ARBA00023136"/>
    </source>
</evidence>
<feature type="transmembrane region" description="Helical" evidence="7">
    <location>
        <begin position="28"/>
        <end position="45"/>
    </location>
</feature>
<evidence type="ECO:0000256" key="4">
    <source>
        <dbReference type="ARBA" id="ARBA00022737"/>
    </source>
</evidence>
<dbReference type="PANTHER" id="PTHR43652:SF2">
    <property type="entry name" value="BASIC AMINO ACID ANTIPORTER YFCC-RELATED"/>
    <property type="match status" value="1"/>
</dbReference>
<feature type="transmembrane region" description="Helical" evidence="7">
    <location>
        <begin position="180"/>
        <end position="200"/>
    </location>
</feature>
<proteinExistence type="predicted"/>
<dbReference type="InterPro" id="IPR006037">
    <property type="entry name" value="RCK_C"/>
</dbReference>
<dbReference type="InterPro" id="IPR031312">
    <property type="entry name" value="Na/sul_symport_CS"/>
</dbReference>
<keyword evidence="2" id="KW-0813">Transport</keyword>
<evidence type="ECO:0000256" key="7">
    <source>
        <dbReference type="SAM" id="Phobius"/>
    </source>
</evidence>
<dbReference type="GO" id="GO:0006813">
    <property type="term" value="P:potassium ion transport"/>
    <property type="evidence" value="ECO:0007669"/>
    <property type="project" value="InterPro"/>
</dbReference>
<dbReference type="EMBL" id="FWZX01000011">
    <property type="protein sequence ID" value="SMF32487.1"/>
    <property type="molecule type" value="Genomic_DNA"/>
</dbReference>
<feature type="transmembrane region" description="Helical" evidence="7">
    <location>
        <begin position="508"/>
        <end position="526"/>
    </location>
</feature>
<dbReference type="Pfam" id="PF03600">
    <property type="entry name" value="CitMHS"/>
    <property type="match status" value="1"/>
</dbReference>
<keyword evidence="6 7" id="KW-0472">Membrane</keyword>
<dbReference type="InterPro" id="IPR051679">
    <property type="entry name" value="DASS-Related_Transporters"/>
</dbReference>
<dbReference type="RefSeq" id="WP_085123420.1">
    <property type="nucleotide sequence ID" value="NZ_FWZX01000011.1"/>
</dbReference>
<keyword evidence="4" id="KW-0677">Repeat</keyword>
<dbReference type="CDD" id="cd01115">
    <property type="entry name" value="SLC13_permease"/>
    <property type="match status" value="1"/>
</dbReference>
<feature type="transmembrane region" description="Helical" evidence="7">
    <location>
        <begin position="532"/>
        <end position="549"/>
    </location>
</feature>
<gene>
    <name evidence="9" type="ORF">SAMN05428998_11140</name>
</gene>
<dbReference type="Proteomes" id="UP000192917">
    <property type="component" value="Unassembled WGS sequence"/>
</dbReference>
<keyword evidence="5 7" id="KW-1133">Transmembrane helix</keyword>
<dbReference type="STRING" id="560819.SAMN05428998_11140"/>
<feature type="transmembrane region" description="Helical" evidence="7">
    <location>
        <begin position="135"/>
        <end position="160"/>
    </location>
</feature>
<dbReference type="GO" id="GO:0008324">
    <property type="term" value="F:monoatomic cation transmembrane transporter activity"/>
    <property type="evidence" value="ECO:0007669"/>
    <property type="project" value="InterPro"/>
</dbReference>
<evidence type="ECO:0000259" key="8">
    <source>
        <dbReference type="PROSITE" id="PS51202"/>
    </source>
</evidence>
<dbReference type="PROSITE" id="PS51202">
    <property type="entry name" value="RCK_C"/>
    <property type="match status" value="2"/>
</dbReference>
<organism evidence="9 10">
    <name type="scientific">Tistlia consotensis USBA 355</name>
    <dbReference type="NCBI Taxonomy" id="560819"/>
    <lineage>
        <taxon>Bacteria</taxon>
        <taxon>Pseudomonadati</taxon>
        <taxon>Pseudomonadota</taxon>
        <taxon>Alphaproteobacteria</taxon>
        <taxon>Rhodospirillales</taxon>
        <taxon>Rhodovibrionaceae</taxon>
        <taxon>Tistlia</taxon>
    </lineage>
</organism>
<accession>A0A1Y6BXG5</accession>
<dbReference type="InterPro" id="IPR004680">
    <property type="entry name" value="Cit_transptr-like_dom"/>
</dbReference>
<keyword evidence="10" id="KW-1185">Reference proteome</keyword>
<dbReference type="InterPro" id="IPR036721">
    <property type="entry name" value="RCK_C_sf"/>
</dbReference>
<evidence type="ECO:0000256" key="5">
    <source>
        <dbReference type="ARBA" id="ARBA00022989"/>
    </source>
</evidence>
<feature type="transmembrane region" description="Helical" evidence="7">
    <location>
        <begin position="6"/>
        <end position="21"/>
    </location>
</feature>
<feature type="transmembrane region" description="Helical" evidence="7">
    <location>
        <begin position="485"/>
        <end position="501"/>
    </location>
</feature>
<feature type="transmembrane region" description="Helical" evidence="7">
    <location>
        <begin position="399"/>
        <end position="417"/>
    </location>
</feature>
<sequence length="592" mass="62444">MTTEQILLFAILGAALLLFAWGRLRYDLVAMLALLVAVVAGIVPADHAFDGFGHPAVITVAAILILSRALRNSSLVDLAARLLGSLGHRPSIQVLGLALVTAIFSAFMNNVGALALMLPVALAVAAEAKRPASEVLMPISFASLLGGLTTLIGTPPNIVIASFRAGEAGQPFGMFDFAPVGLSIALVGVVFVALVGWHLLPKRQEQQTGQRPLVAIEDYVTEVRLPAKSAYVGRRLVDIETLGQADLSVVALVRNDDRILAPSGFIRLQAGDILILEADAEALQLVLDKAELELVGAADISAGDLRSDRVGLVEAVIVPGSRMEGRTARSMRLHTRFGLNLLAFARQGEEQHERLGQVRFAAGDVLLLQGEREALPDVLAALGCLPLAGRDLQLRRRGGSPWSPLIFLIAIGTVVAGLLPPQIAFLGAAIGTLAVGDVHLRELYESIEWPVIVLLGAMIPVGMALESTGGSQTVAVPLLHLGGHAPAWVVLGLLMVVTMLLSDIMNNAATAVLMAPIGITVAHGLGASVDPFLMAVAIGSSSTYLTPIGHQSNLLVMGPGGYRFSDYWRMGLPLDLLILLVGLPMILLIWPL</sequence>
<dbReference type="Pfam" id="PF02080">
    <property type="entry name" value="TrkA_C"/>
    <property type="match status" value="2"/>
</dbReference>
<dbReference type="Gene3D" id="3.30.70.1450">
    <property type="entry name" value="Regulator of K+ conductance, C-terminal domain"/>
    <property type="match status" value="2"/>
</dbReference>
<evidence type="ECO:0000313" key="10">
    <source>
        <dbReference type="Proteomes" id="UP000192917"/>
    </source>
</evidence>
<feature type="domain" description="RCK C-terminal" evidence="8">
    <location>
        <begin position="300"/>
        <end position="384"/>
    </location>
</feature>
<evidence type="ECO:0000313" key="9">
    <source>
        <dbReference type="EMBL" id="SMF32487.1"/>
    </source>
</evidence>
<evidence type="ECO:0000256" key="3">
    <source>
        <dbReference type="ARBA" id="ARBA00022692"/>
    </source>
</evidence>
<evidence type="ECO:0000256" key="2">
    <source>
        <dbReference type="ARBA" id="ARBA00022448"/>
    </source>
</evidence>
<feature type="transmembrane region" description="Helical" evidence="7">
    <location>
        <begin position="570"/>
        <end position="590"/>
    </location>
</feature>
<feature type="domain" description="RCK C-terminal" evidence="8">
    <location>
        <begin position="208"/>
        <end position="292"/>
    </location>
</feature>
<dbReference type="GO" id="GO:0005886">
    <property type="term" value="C:plasma membrane"/>
    <property type="evidence" value="ECO:0007669"/>
    <property type="project" value="TreeGrafter"/>
</dbReference>
<dbReference type="PROSITE" id="PS01271">
    <property type="entry name" value="NA_SULFATE"/>
    <property type="match status" value="1"/>
</dbReference>
<dbReference type="PANTHER" id="PTHR43652">
    <property type="entry name" value="BASIC AMINO ACID ANTIPORTER YFCC-RELATED"/>
    <property type="match status" value="1"/>
</dbReference>
<feature type="transmembrane region" description="Helical" evidence="7">
    <location>
        <begin position="447"/>
        <end position="465"/>
    </location>
</feature>
<protein>
    <submittedName>
        <fullName evidence="9">Di-and tricarboxylate transporter</fullName>
    </submittedName>
</protein>
<keyword evidence="3 7" id="KW-0812">Transmembrane</keyword>
<dbReference type="SUPFAM" id="SSF116726">
    <property type="entry name" value="TrkA C-terminal domain-like"/>
    <property type="match status" value="2"/>
</dbReference>